<protein>
    <submittedName>
        <fullName evidence="2">Uncharacterized protein</fullName>
    </submittedName>
</protein>
<evidence type="ECO:0000313" key="2">
    <source>
        <dbReference type="EMBL" id="KEQ54981.1"/>
    </source>
</evidence>
<dbReference type="AlphaFoldDB" id="A0A081RIF8"/>
<feature type="signal peptide" evidence="1">
    <location>
        <begin position="1"/>
        <end position="27"/>
    </location>
</feature>
<dbReference type="Proteomes" id="UP000028411">
    <property type="component" value="Unassembled WGS sequence"/>
</dbReference>
<proteinExistence type="predicted"/>
<evidence type="ECO:0000313" key="3">
    <source>
        <dbReference type="Proteomes" id="UP000028411"/>
    </source>
</evidence>
<accession>A0A081RIF8</accession>
<reference evidence="2 3" key="1">
    <citation type="submission" date="2014-02" db="EMBL/GenBank/DDBJ databases">
        <title>Whole genome sequence of Sphingobium chlorophenolicum NBRC 16172.</title>
        <authorList>
            <person name="Gan H.M."/>
            <person name="Gan H.Y."/>
            <person name="Chew T.H."/>
            <person name="Savka M.A."/>
        </authorList>
    </citation>
    <scope>NUCLEOTIDE SEQUENCE [LARGE SCALE GENOMIC DNA]</scope>
    <source>
        <strain evidence="2 3">NBRC 16172</strain>
    </source>
</reference>
<evidence type="ECO:0000256" key="1">
    <source>
        <dbReference type="SAM" id="SignalP"/>
    </source>
</evidence>
<dbReference type="EMBL" id="JFHR01000005">
    <property type="protein sequence ID" value="KEQ54981.1"/>
    <property type="molecule type" value="Genomic_DNA"/>
</dbReference>
<dbReference type="RefSeq" id="WP_037447557.1">
    <property type="nucleotide sequence ID" value="NZ_JFHR01000005.1"/>
</dbReference>
<sequence>MRNRLIPSGALACGVAALSLLTSGVAAQETSTPPATQDEAVPQADPAVVNARQNRTDDQAVAGFLDRKRERQARRETALGRRGAGGDQQELRRLYRALNIPRPNPRAQISAANQSALAESFETDSIQLLQSLDFKPARVRRLADAGLNPLQAAAAYTRGTASVTDYALLSDVVAVARVVEVRNERLGDGFRSTVLLEITDSILGRAPNRPIALRQRSGEDENGQTLRVTSELQAVDGQSYLVMLSAGLYGQLATEGAGNPAASARGAARNYVQLGPTYLVQGDTLTPVDTGEVSPTTLSQLKATLAPVARARNTADDAAPAQETVQ</sequence>
<comment type="caution">
    <text evidence="2">The sequence shown here is derived from an EMBL/GenBank/DDBJ whole genome shotgun (WGS) entry which is preliminary data.</text>
</comment>
<gene>
    <name evidence="2" type="ORF">BV95_00726</name>
</gene>
<dbReference type="OrthoDB" id="9885078at2"/>
<keyword evidence="1" id="KW-0732">Signal</keyword>
<feature type="chain" id="PRO_5001763420" evidence="1">
    <location>
        <begin position="28"/>
        <end position="326"/>
    </location>
</feature>
<organism evidence="2 3">
    <name type="scientific">Sphingobium chlorophenolicum</name>
    <dbReference type="NCBI Taxonomy" id="46429"/>
    <lineage>
        <taxon>Bacteria</taxon>
        <taxon>Pseudomonadati</taxon>
        <taxon>Pseudomonadota</taxon>
        <taxon>Alphaproteobacteria</taxon>
        <taxon>Sphingomonadales</taxon>
        <taxon>Sphingomonadaceae</taxon>
        <taxon>Sphingobium</taxon>
    </lineage>
</organism>
<name>A0A081RIF8_SPHCR</name>